<protein>
    <submittedName>
        <fullName evidence="3">Uncharacterized protein</fullName>
    </submittedName>
</protein>
<dbReference type="RefSeq" id="WP_286051074.1">
    <property type="nucleotide sequence ID" value="NZ_JASVWF010000001.1"/>
</dbReference>
<comment type="caution">
    <text evidence="3">The sequence shown here is derived from an EMBL/GenBank/DDBJ whole genome shotgun (WGS) entry which is preliminary data.</text>
</comment>
<gene>
    <name evidence="3" type="ORF">QRT03_03380</name>
</gene>
<accession>A0ABT7M2U2</accession>
<dbReference type="EMBL" id="JASVWF010000001">
    <property type="protein sequence ID" value="MDL5154986.1"/>
    <property type="molecule type" value="Genomic_DNA"/>
</dbReference>
<dbReference type="Proteomes" id="UP001231924">
    <property type="component" value="Unassembled WGS sequence"/>
</dbReference>
<feature type="compositionally biased region" description="Polar residues" evidence="1">
    <location>
        <begin position="39"/>
        <end position="57"/>
    </location>
</feature>
<evidence type="ECO:0000313" key="4">
    <source>
        <dbReference type="Proteomes" id="UP001231924"/>
    </source>
</evidence>
<proteinExistence type="predicted"/>
<name>A0ABT7M2U2_9PSEU</name>
<evidence type="ECO:0000256" key="1">
    <source>
        <dbReference type="SAM" id="MobiDB-lite"/>
    </source>
</evidence>
<evidence type="ECO:0000313" key="3">
    <source>
        <dbReference type="EMBL" id="MDL5154986.1"/>
    </source>
</evidence>
<reference evidence="3 4" key="1">
    <citation type="submission" date="2023-06" db="EMBL/GenBank/DDBJ databases">
        <title>Actinomycetospora Odt1-22.</title>
        <authorList>
            <person name="Supong K."/>
        </authorList>
    </citation>
    <scope>NUCLEOTIDE SEQUENCE [LARGE SCALE GENOMIC DNA]</scope>
    <source>
        <strain evidence="3 4">Odt1-22</strain>
    </source>
</reference>
<sequence>MDIRKPAMVTLGVAAGLVAVAPFASAHQDDHGPRPAPAPSQTCSAQGGTATAANQSDSGGLVGAVAQAPVGGLNAANILCNDILNNNISGNSLIADVL</sequence>
<evidence type="ECO:0000256" key="2">
    <source>
        <dbReference type="SAM" id="SignalP"/>
    </source>
</evidence>
<feature type="signal peptide" evidence="2">
    <location>
        <begin position="1"/>
        <end position="26"/>
    </location>
</feature>
<organism evidence="3 4">
    <name type="scientific">Actinomycetospora termitidis</name>
    <dbReference type="NCBI Taxonomy" id="3053470"/>
    <lineage>
        <taxon>Bacteria</taxon>
        <taxon>Bacillati</taxon>
        <taxon>Actinomycetota</taxon>
        <taxon>Actinomycetes</taxon>
        <taxon>Pseudonocardiales</taxon>
        <taxon>Pseudonocardiaceae</taxon>
        <taxon>Actinomycetospora</taxon>
    </lineage>
</organism>
<keyword evidence="2" id="KW-0732">Signal</keyword>
<keyword evidence="4" id="KW-1185">Reference proteome</keyword>
<feature type="chain" id="PRO_5047452970" evidence="2">
    <location>
        <begin position="27"/>
        <end position="98"/>
    </location>
</feature>
<feature type="region of interest" description="Disordered" evidence="1">
    <location>
        <begin position="26"/>
        <end position="57"/>
    </location>
</feature>